<evidence type="ECO:0000313" key="2">
    <source>
        <dbReference type="Proteomes" id="UP000515861"/>
    </source>
</evidence>
<name>A0A7G9L5P3_9SPHN</name>
<keyword evidence="2" id="KW-1185">Reference proteome</keyword>
<sequence>MTVLLPVALLLYIARRYFALKEKRLEVDAMLAAEKAAQYVSQSKEMEQRLRVLEKIVTDEGAQTAGQIEALREPRAPARIGADVG</sequence>
<dbReference type="AlphaFoldDB" id="A0A7G9L5P3"/>
<accession>A0A7G9L5P3</accession>
<dbReference type="EMBL" id="CP060697">
    <property type="protein sequence ID" value="QNM83942.1"/>
    <property type="molecule type" value="Genomic_DNA"/>
</dbReference>
<gene>
    <name evidence="1" type="ORF">H8M03_01595</name>
</gene>
<protein>
    <submittedName>
        <fullName evidence="1">Uncharacterized protein</fullName>
    </submittedName>
</protein>
<proteinExistence type="predicted"/>
<reference evidence="1 2" key="1">
    <citation type="submission" date="2020-08" db="EMBL/GenBank/DDBJ databases">
        <title>Sphingomonas sp. sand1-3 16S ribosomal RNA gene Genome sequencing and assembly.</title>
        <authorList>
            <person name="Kang M."/>
        </authorList>
    </citation>
    <scope>NUCLEOTIDE SEQUENCE [LARGE SCALE GENOMIC DNA]</scope>
    <source>
        <strain evidence="2">sand1-3</strain>
    </source>
</reference>
<organism evidence="1 2">
    <name type="scientific">Sphingomonas sabuli</name>
    <dbReference type="NCBI Taxonomy" id="2764186"/>
    <lineage>
        <taxon>Bacteria</taxon>
        <taxon>Pseudomonadati</taxon>
        <taxon>Pseudomonadota</taxon>
        <taxon>Alphaproteobacteria</taxon>
        <taxon>Sphingomonadales</taxon>
        <taxon>Sphingomonadaceae</taxon>
        <taxon>Sphingomonas</taxon>
    </lineage>
</organism>
<dbReference type="Proteomes" id="UP000515861">
    <property type="component" value="Chromosome"/>
</dbReference>
<evidence type="ECO:0000313" key="1">
    <source>
        <dbReference type="EMBL" id="QNM83942.1"/>
    </source>
</evidence>
<dbReference type="KEGG" id="ssau:H8M03_01595"/>